<proteinExistence type="predicted"/>
<evidence type="ECO:0000313" key="1">
    <source>
        <dbReference type="EMBL" id="APZ76232.1"/>
    </source>
</evidence>
<sequence length="372" mass="42683">MWESTMYEVDVEECSQQLSLAIIEGESSVRALTNCLHGKYITLPWPCNSRLYFSKQEYLNINYSQLNKLRNEFVCCPNKLLVPIGFFMMNNDQAKWILTHGEKRPTTANVLDVLHKKMIAIIGESEEIYLYCKSIDNALFRVVNEFKDLQYFGLLKYDHLFHGTGIAILSINPVFGPVMVDGPDNSMYWFLAWPDEAKIKIKKIVERFVRISVTKFQLDIVNGCCENSELLWSLPIPKDWYVSCIIGGVIKEKPKIEESEKNEDGTETEVCEKSEEMSLAIIGHVVGKDLWPKFSNIEIGVDEHGSPYAVRNRHILTRLGSSLFALSYIGLTRLYQNFRLVNRSHPDWRITTPVTCIHNPVVTLPGKFNQCS</sequence>
<evidence type="ECO:0000313" key="2">
    <source>
        <dbReference type="Proteomes" id="UP000202182"/>
    </source>
</evidence>
<organism evidence="1">
    <name type="scientific">Murid betaherpesvirus 3</name>
    <dbReference type="NCBI Taxonomy" id="2560603"/>
    <lineage>
        <taxon>Viruses</taxon>
        <taxon>Duplodnaviria</taxon>
        <taxon>Heunggongvirae</taxon>
        <taxon>Peploviricota</taxon>
        <taxon>Herviviricetes</taxon>
        <taxon>Herpesvirales</taxon>
        <taxon>Orthoherpesviridae</taxon>
        <taxon>Betaherpesvirinae</taxon>
        <taxon>Roseolovirus</taxon>
        <taxon>Roseolovirus muridbeta3</taxon>
    </lineage>
</organism>
<dbReference type="OrthoDB" id="10216at10239"/>
<protein>
    <recommendedName>
        <fullName evidence="3">Tegument protein</fullName>
    </recommendedName>
</protein>
<evidence type="ECO:0008006" key="3">
    <source>
        <dbReference type="Google" id="ProtNLM"/>
    </source>
</evidence>
<gene>
    <name evidence="1" type="primary">ORF17</name>
    <name evidence="1" type="ORF">MRV_0021</name>
</gene>
<reference evidence="1" key="1">
    <citation type="submission" date="2016-12" db="EMBL/GenBank/DDBJ databases">
        <title>A murine herpesvirus closely related to ubiquitous human herpesviruses causes T-cell depletion.</title>
        <authorList>
            <person name="Patel S.J."/>
            <person name="Zhao G."/>
            <person name="Penna V.R."/>
            <person name="Park E."/>
            <person name="Lauron E.J."/>
            <person name="Harvey I.B."/>
            <person name="Beatty W.L."/>
            <person name="Plougastel-Douglas B."/>
            <person name="Poursine-Laurent J."/>
            <person name="Fremont D.H."/>
            <person name="Wang D."/>
            <person name="Yokoyama W.M."/>
        </authorList>
    </citation>
    <scope>NUCLEOTIDE SEQUENCE [LARGE SCALE GENOMIC DNA]</scope>
    <source>
        <strain evidence="1">YOK1</strain>
    </source>
</reference>
<keyword evidence="2" id="KW-1185">Reference proteome</keyword>
<dbReference type="KEGG" id="vg:30999358"/>
<accession>A0A1P8VIR5</accession>
<name>A0A1P8VIR5_9BETA</name>
<dbReference type="Proteomes" id="UP000202182">
    <property type="component" value="Segment"/>
</dbReference>
<dbReference type="EMBL" id="KY355735">
    <property type="protein sequence ID" value="APZ76232.1"/>
    <property type="molecule type" value="Genomic_DNA"/>
</dbReference>